<dbReference type="Pfam" id="PF04488">
    <property type="entry name" value="Gly_transf_sug"/>
    <property type="match status" value="1"/>
</dbReference>
<dbReference type="AlphaFoldDB" id="A0A415BSQ1"/>
<dbReference type="Proteomes" id="UP000285777">
    <property type="component" value="Unassembled WGS sequence"/>
</dbReference>
<accession>A0A415BSQ1</accession>
<gene>
    <name evidence="2" type="ORF">DW150_08810</name>
</gene>
<dbReference type="InterPro" id="IPR029044">
    <property type="entry name" value="Nucleotide-diphossugar_trans"/>
</dbReference>
<keyword evidence="1" id="KW-0808">Transferase</keyword>
<dbReference type="GO" id="GO:0016020">
    <property type="term" value="C:membrane"/>
    <property type="evidence" value="ECO:0007669"/>
    <property type="project" value="GOC"/>
</dbReference>
<dbReference type="InterPro" id="IPR007577">
    <property type="entry name" value="GlycoTrfase_DXD_sugar-bd_CS"/>
</dbReference>
<sequence length="274" mass="32203">MIPKIIHYCWFGKHPIPEQFVMYINQWKKILPHYELKEWNESNFELSKAPLYVREAYECKKFAFVSDYVRLYALYSEGGIYLDTDVIVKKSFDNYLNNGFFSSIEYHKDMVKSLGIIKNDLNKDYTRKEYVEHIRGIGIQSAIFGGEKGNEFLKCCLDFYNDKVFIMQDGSYYDKVILPDILALCAEKYGFKYIEGQQSLGANVNIYPQEIFTGIKNATDNSVAIHCAHNSWRNKSFLQKTSIFLSQYSWGNKLKKFLDIIGVRSFIKRIVWFK</sequence>
<evidence type="ECO:0000313" key="3">
    <source>
        <dbReference type="Proteomes" id="UP000285777"/>
    </source>
</evidence>
<proteinExistence type="predicted"/>
<dbReference type="SUPFAM" id="SSF53448">
    <property type="entry name" value="Nucleotide-diphospho-sugar transferases"/>
    <property type="match status" value="1"/>
</dbReference>
<evidence type="ECO:0000256" key="1">
    <source>
        <dbReference type="ARBA" id="ARBA00022679"/>
    </source>
</evidence>
<dbReference type="GO" id="GO:0000030">
    <property type="term" value="F:mannosyltransferase activity"/>
    <property type="evidence" value="ECO:0007669"/>
    <property type="project" value="TreeGrafter"/>
</dbReference>
<dbReference type="EMBL" id="QRLF01000012">
    <property type="protein sequence ID" value="RHI91811.1"/>
    <property type="molecule type" value="Genomic_DNA"/>
</dbReference>
<protein>
    <submittedName>
        <fullName evidence="2">Polysaccharide biosynthesis protein</fullName>
    </submittedName>
</protein>
<evidence type="ECO:0000313" key="2">
    <source>
        <dbReference type="EMBL" id="RHI91811.1"/>
    </source>
</evidence>
<name>A0A415BSQ1_PHOVU</name>
<dbReference type="Gene3D" id="3.90.550.20">
    <property type="match status" value="1"/>
</dbReference>
<reference evidence="2 3" key="1">
    <citation type="submission" date="2018-08" db="EMBL/GenBank/DDBJ databases">
        <title>A genome reference for cultivated species of the human gut microbiota.</title>
        <authorList>
            <person name="Zou Y."/>
            <person name="Xue W."/>
            <person name="Luo G."/>
        </authorList>
    </citation>
    <scope>NUCLEOTIDE SEQUENCE [LARGE SCALE GENOMIC DNA]</scope>
    <source>
        <strain evidence="2 3">AM13-21</strain>
    </source>
</reference>
<dbReference type="PANTHER" id="PTHR32385">
    <property type="entry name" value="MANNOSYL PHOSPHORYLINOSITOL CERAMIDE SYNTHASE"/>
    <property type="match status" value="1"/>
</dbReference>
<organism evidence="2 3">
    <name type="scientific">Phocaeicola vulgatus</name>
    <name type="common">Bacteroides vulgatus</name>
    <dbReference type="NCBI Taxonomy" id="821"/>
    <lineage>
        <taxon>Bacteria</taxon>
        <taxon>Pseudomonadati</taxon>
        <taxon>Bacteroidota</taxon>
        <taxon>Bacteroidia</taxon>
        <taxon>Bacteroidales</taxon>
        <taxon>Bacteroidaceae</taxon>
        <taxon>Phocaeicola</taxon>
    </lineage>
</organism>
<dbReference type="GO" id="GO:0051999">
    <property type="term" value="P:mannosyl-inositol phosphorylceramide biosynthetic process"/>
    <property type="evidence" value="ECO:0007669"/>
    <property type="project" value="TreeGrafter"/>
</dbReference>
<dbReference type="RefSeq" id="WP_118290712.1">
    <property type="nucleotide sequence ID" value="NZ_QRLF01000012.1"/>
</dbReference>
<dbReference type="PANTHER" id="PTHR32385:SF15">
    <property type="entry name" value="INOSITOL PHOSPHOCERAMIDE MANNOSYLTRANSFERASE 1"/>
    <property type="match status" value="1"/>
</dbReference>
<dbReference type="InterPro" id="IPR051706">
    <property type="entry name" value="Glycosyltransferase_domain"/>
</dbReference>
<comment type="caution">
    <text evidence="2">The sequence shown here is derived from an EMBL/GenBank/DDBJ whole genome shotgun (WGS) entry which is preliminary data.</text>
</comment>